<proteinExistence type="inferred from homology"/>
<keyword evidence="1" id="KW-0694">RNA-binding</keyword>
<dbReference type="InterPro" id="IPR007504">
    <property type="entry name" value="H/ACA_rnp_Gar1/Naf1"/>
</dbReference>
<comment type="function">
    <text evidence="1">Required for ribosome biogenesis. Part of a complex which catalyzes pseudouridylation of rRNA. This involves the isomerization of uridine such that the ribose is subsequently attached to C5, instead of the normal N1. Pseudouridine ("psi") residues may serve to stabilize the conformation of rRNAs.</text>
</comment>
<dbReference type="GO" id="GO:0003723">
    <property type="term" value="F:RNA binding"/>
    <property type="evidence" value="ECO:0007669"/>
    <property type="project" value="UniProtKB-KW"/>
</dbReference>
<comment type="similarity">
    <text evidence="1">Belongs to the GAR1 family.</text>
</comment>
<dbReference type="Gene3D" id="2.40.10.230">
    <property type="entry name" value="Probable tRNA pseudouridine synthase domain"/>
    <property type="match status" value="1"/>
</dbReference>
<protein>
    <recommendedName>
        <fullName evidence="1">H/ACA ribonucleoprotein complex subunit</fullName>
    </recommendedName>
</protein>
<accession>A0AAD9GCX8</accession>
<name>A0AAD9GCX8_BABDI</name>
<feature type="region of interest" description="Disordered" evidence="2">
    <location>
        <begin position="208"/>
        <end position="247"/>
    </location>
</feature>
<dbReference type="GO" id="GO:0006364">
    <property type="term" value="P:rRNA processing"/>
    <property type="evidence" value="ECO:0007669"/>
    <property type="project" value="UniProtKB-KW"/>
</dbReference>
<dbReference type="InterPro" id="IPR009000">
    <property type="entry name" value="Transl_B-barrel_sf"/>
</dbReference>
<dbReference type="Pfam" id="PF04410">
    <property type="entry name" value="Gar1"/>
    <property type="match status" value="1"/>
</dbReference>
<sequence>MEYINGLPIDGKTEIDDLALVMHIAQSENQRLRELETFVKPANGVIPRSQDHVSDSDSDDSGGDFDTVYRQLQGKYHGDTPGCASRDMDGQAPSDPNFPLDNIRIIDTVDLPVVVADHFPIARVGQCVSVVGRVVVFKCTEPSRILDLGSIVCLHDRRILGTVSDTFGNTSAPFHTVISSDPSMVKAGDTIFYDVKHSTLVTDMNVAETASSVSSDEESDEDTNPKQADSSRNPVKLKQYYDDLETH</sequence>
<keyword evidence="4" id="KW-1185">Reference proteome</keyword>
<keyword evidence="1" id="KW-0687">Ribonucleoprotein</keyword>
<organism evidence="3 4">
    <name type="scientific">Babesia divergens</name>
    <dbReference type="NCBI Taxonomy" id="32595"/>
    <lineage>
        <taxon>Eukaryota</taxon>
        <taxon>Sar</taxon>
        <taxon>Alveolata</taxon>
        <taxon>Apicomplexa</taxon>
        <taxon>Aconoidasida</taxon>
        <taxon>Piroplasmida</taxon>
        <taxon>Babesiidae</taxon>
        <taxon>Babesia</taxon>
    </lineage>
</organism>
<comment type="subunit">
    <text evidence="1">Component of the small nucleolar ribonucleoprotein particles containing H/ACA-type snoRNAs (H/ACA snoRNPs).</text>
</comment>
<evidence type="ECO:0000256" key="1">
    <source>
        <dbReference type="RuleBase" id="RU364004"/>
    </source>
</evidence>
<evidence type="ECO:0000313" key="4">
    <source>
        <dbReference type="Proteomes" id="UP001195914"/>
    </source>
</evidence>
<keyword evidence="1" id="KW-0698">rRNA processing</keyword>
<comment type="caution">
    <text evidence="3">The sequence shown here is derived from an EMBL/GenBank/DDBJ whole genome shotgun (WGS) entry which is preliminary data.</text>
</comment>
<dbReference type="GO" id="GO:0005730">
    <property type="term" value="C:nucleolus"/>
    <property type="evidence" value="ECO:0007669"/>
    <property type="project" value="UniProtKB-SubCell"/>
</dbReference>
<evidence type="ECO:0000313" key="3">
    <source>
        <dbReference type="EMBL" id="KAK1936104.1"/>
    </source>
</evidence>
<comment type="subcellular location">
    <subcellularLocation>
        <location evidence="1">Nucleus</location>
        <location evidence="1">Nucleolus</location>
    </subcellularLocation>
</comment>
<reference evidence="3" key="2">
    <citation type="submission" date="2021-05" db="EMBL/GenBank/DDBJ databases">
        <authorList>
            <person name="Pain A."/>
        </authorList>
    </citation>
    <scope>NUCLEOTIDE SEQUENCE</scope>
    <source>
        <strain evidence="3">1802A</strain>
    </source>
</reference>
<dbReference type="EMBL" id="JAHBMH010000044">
    <property type="protein sequence ID" value="KAK1936104.1"/>
    <property type="molecule type" value="Genomic_DNA"/>
</dbReference>
<dbReference type="AlphaFoldDB" id="A0AAD9GCX8"/>
<dbReference type="InterPro" id="IPR038664">
    <property type="entry name" value="Gar1/Naf1_Cbf5-bd_sf"/>
</dbReference>
<evidence type="ECO:0000256" key="2">
    <source>
        <dbReference type="SAM" id="MobiDB-lite"/>
    </source>
</evidence>
<dbReference type="Proteomes" id="UP001195914">
    <property type="component" value="Unassembled WGS sequence"/>
</dbReference>
<dbReference type="SUPFAM" id="SSF50447">
    <property type="entry name" value="Translation proteins"/>
    <property type="match status" value="1"/>
</dbReference>
<keyword evidence="1" id="KW-0539">Nucleus</keyword>
<dbReference type="GO" id="GO:1990904">
    <property type="term" value="C:ribonucleoprotein complex"/>
    <property type="evidence" value="ECO:0007669"/>
    <property type="project" value="UniProtKB-KW"/>
</dbReference>
<dbReference type="GO" id="GO:0001522">
    <property type="term" value="P:pseudouridine synthesis"/>
    <property type="evidence" value="ECO:0007669"/>
    <property type="project" value="InterPro"/>
</dbReference>
<keyword evidence="1" id="KW-0690">Ribosome biogenesis</keyword>
<gene>
    <name evidence="3" type="ORF">X943_001440</name>
</gene>
<reference evidence="3" key="1">
    <citation type="journal article" date="2014" name="Nucleic Acids Res.">
        <title>The evolutionary dynamics of variant antigen genes in Babesia reveal a history of genomic innovation underlying host-parasite interaction.</title>
        <authorList>
            <person name="Jackson A.P."/>
            <person name="Otto T.D."/>
            <person name="Darby A."/>
            <person name="Ramaprasad A."/>
            <person name="Xia D."/>
            <person name="Echaide I.E."/>
            <person name="Farber M."/>
            <person name="Gahlot S."/>
            <person name="Gamble J."/>
            <person name="Gupta D."/>
            <person name="Gupta Y."/>
            <person name="Jackson L."/>
            <person name="Malandrin L."/>
            <person name="Malas T.B."/>
            <person name="Moussa E."/>
            <person name="Nair M."/>
            <person name="Reid A.J."/>
            <person name="Sanders M."/>
            <person name="Sharma J."/>
            <person name="Tracey A."/>
            <person name="Quail M.A."/>
            <person name="Weir W."/>
            <person name="Wastling J.M."/>
            <person name="Hall N."/>
            <person name="Willadsen P."/>
            <person name="Lingelbach K."/>
            <person name="Shiels B."/>
            <person name="Tait A."/>
            <person name="Berriman M."/>
            <person name="Allred D.R."/>
            <person name="Pain A."/>
        </authorList>
    </citation>
    <scope>NUCLEOTIDE SEQUENCE</scope>
    <source>
        <strain evidence="3">1802A</strain>
    </source>
</reference>